<dbReference type="KEGG" id="nsa:Nitsa_1615"/>
<dbReference type="EMBL" id="CP002452">
    <property type="protein sequence ID" value="ADV46863.1"/>
    <property type="molecule type" value="Genomic_DNA"/>
</dbReference>
<dbReference type="InterPro" id="IPR006066">
    <property type="entry name" value="NO2/SO3_Rdtase_FeS/sirohaem_BS"/>
</dbReference>
<dbReference type="PRINTS" id="PR00397">
    <property type="entry name" value="SIROHAEM"/>
</dbReference>
<evidence type="ECO:0000256" key="7">
    <source>
        <dbReference type="ARBA" id="ARBA00023014"/>
    </source>
</evidence>
<dbReference type="InterPro" id="IPR045854">
    <property type="entry name" value="NO2/SO3_Rdtase_4Fe4S_sf"/>
</dbReference>
<keyword evidence="2" id="KW-0004">4Fe-4S</keyword>
<dbReference type="Gene3D" id="3.30.413.10">
    <property type="entry name" value="Sulfite Reductase Hemoprotein, domain 1"/>
    <property type="match status" value="2"/>
</dbReference>
<dbReference type="eggNOG" id="COG0155">
    <property type="taxonomic scope" value="Bacteria"/>
</dbReference>
<evidence type="ECO:0000259" key="8">
    <source>
        <dbReference type="Pfam" id="PF01077"/>
    </source>
</evidence>
<evidence type="ECO:0000256" key="3">
    <source>
        <dbReference type="ARBA" id="ARBA00022617"/>
    </source>
</evidence>
<keyword evidence="6" id="KW-0408">Iron</keyword>
<dbReference type="Proteomes" id="UP000008633">
    <property type="component" value="Chromosome"/>
</dbReference>
<protein>
    <submittedName>
        <fullName evidence="10">Nitrite/sulfite reductase hemoprotein beta-component ferrodoxin domain protein</fullName>
    </submittedName>
</protein>
<dbReference type="Gene3D" id="3.90.480.20">
    <property type="match status" value="1"/>
</dbReference>
<dbReference type="GO" id="GO:0046872">
    <property type="term" value="F:metal ion binding"/>
    <property type="evidence" value="ECO:0007669"/>
    <property type="project" value="UniProtKB-KW"/>
</dbReference>
<evidence type="ECO:0000313" key="10">
    <source>
        <dbReference type="EMBL" id="ADV46863.1"/>
    </source>
</evidence>
<reference evidence="11" key="2">
    <citation type="submission" date="2011-01" db="EMBL/GenBank/DDBJ databases">
        <title>The complete genome of Nitratifractor salsuginis DSM 16511.</title>
        <authorList>
            <consortium name="US DOE Joint Genome Institute (JGI-PGF)"/>
            <person name="Lucas S."/>
            <person name="Copeland A."/>
            <person name="Lapidus A."/>
            <person name="Bruce D."/>
            <person name="Goodwin L."/>
            <person name="Pitluck S."/>
            <person name="Kyrpides N."/>
            <person name="Mavromatis K."/>
            <person name="Ivanova N."/>
            <person name="Mikhailova N."/>
            <person name="Zeytun A."/>
            <person name="Detter J.C."/>
            <person name="Tapia R."/>
            <person name="Han C."/>
            <person name="Land M."/>
            <person name="Hauser L."/>
            <person name="Markowitz V."/>
            <person name="Cheng J.-F."/>
            <person name="Hugenholtz P."/>
            <person name="Woyke T."/>
            <person name="Wu D."/>
            <person name="Tindall B."/>
            <person name="Schuetze A."/>
            <person name="Brambilla E."/>
            <person name="Klenk H.-P."/>
            <person name="Eisen J.A."/>
        </authorList>
    </citation>
    <scope>NUCLEOTIDE SEQUENCE [LARGE SCALE GENOMIC DNA]</scope>
    <source>
        <strain evidence="11">DSM 16511 / JCM 12458 / E9I37-1</strain>
    </source>
</reference>
<evidence type="ECO:0000256" key="6">
    <source>
        <dbReference type="ARBA" id="ARBA00023004"/>
    </source>
</evidence>
<dbReference type="InterPro" id="IPR051329">
    <property type="entry name" value="NIR_SIR_4Fe-4S"/>
</dbReference>
<dbReference type="AlphaFoldDB" id="E6X0T1"/>
<evidence type="ECO:0000256" key="4">
    <source>
        <dbReference type="ARBA" id="ARBA00022723"/>
    </source>
</evidence>
<dbReference type="GO" id="GO:0016491">
    <property type="term" value="F:oxidoreductase activity"/>
    <property type="evidence" value="ECO:0007669"/>
    <property type="project" value="UniProtKB-KW"/>
</dbReference>
<sequence length="552" mass="63438">MKQANEPKLNKIERYKRELPPADFSPERVKDWQNVDERCRFYLKNFGLYNNKLRPDLWMIRLRFDGGLITPEALKLLARIARQETARLLLTARGQMELHDLRAGRVLPLWRELKAAGLQTCQVISDNFRGIVIDPLDGLASDNRIECLSILQEIRERVVGKREWIGTLPRKFNTALIGREAPSFNPWGNDLLLALARDGDRWGFNLYLGGKNSETAREADIFCPPESAADLFEAVAKVYREHGPRGSRSKTRLFHLIEEVGMPQIRVWIEEESGTPLPRAGELRMQSSHRNRDHLLPIRRYGRHGEISPEELEKAVQEAQSHEHTLRLTPHQELWAFDPDLVHQEIQNPKSKIPNHASTGSVTACAGSRYCPLSLWDIKEDLALLPLGRLEKLGVSLGFSGCLKGCGRHYHSDLGLIGLRTNLYAETERAARIFLGALQAPEPMPARMLYYSVPLRRLGELLHTILDDYEASDRADFETFSREVLARYSIETLQLWYLVRQLHELPNNLVELFYAGDEFVLLSKIDELPDMPQNPELYEKIKQLSHRLWDLV</sequence>
<dbReference type="SUPFAM" id="SSF55124">
    <property type="entry name" value="Nitrite/Sulfite reductase N-terminal domain-like"/>
    <property type="match status" value="1"/>
</dbReference>
<dbReference type="GO" id="GO:0051539">
    <property type="term" value="F:4 iron, 4 sulfur cluster binding"/>
    <property type="evidence" value="ECO:0007669"/>
    <property type="project" value="UniProtKB-KW"/>
</dbReference>
<proteinExistence type="inferred from homology"/>
<evidence type="ECO:0000313" key="11">
    <source>
        <dbReference type="Proteomes" id="UP000008633"/>
    </source>
</evidence>
<keyword evidence="3" id="KW-0349">Heme</keyword>
<dbReference type="RefSeq" id="WP_013554551.1">
    <property type="nucleotide sequence ID" value="NC_014935.1"/>
</dbReference>
<keyword evidence="5" id="KW-0560">Oxidoreductase</keyword>
<dbReference type="SUPFAM" id="SSF56014">
    <property type="entry name" value="Nitrite and sulphite reductase 4Fe-4S domain-like"/>
    <property type="match status" value="2"/>
</dbReference>
<dbReference type="InterPro" id="IPR005117">
    <property type="entry name" value="NiRdtase/SiRdtase_haem-b_fer"/>
</dbReference>
<dbReference type="GO" id="GO:0020037">
    <property type="term" value="F:heme binding"/>
    <property type="evidence" value="ECO:0007669"/>
    <property type="project" value="InterPro"/>
</dbReference>
<keyword evidence="7" id="KW-0411">Iron-sulfur</keyword>
<organism evidence="10 11">
    <name type="scientific">Nitratifractor salsuginis (strain DSM 16511 / JCM 12458 / E9I37-1)</name>
    <dbReference type="NCBI Taxonomy" id="749222"/>
    <lineage>
        <taxon>Bacteria</taxon>
        <taxon>Pseudomonadati</taxon>
        <taxon>Campylobacterota</taxon>
        <taxon>Epsilonproteobacteria</taxon>
        <taxon>Campylobacterales</taxon>
        <taxon>Sulfurovaceae</taxon>
        <taxon>Nitratifractor</taxon>
    </lineage>
</organism>
<name>E6X0T1_NITSE</name>
<comment type="similarity">
    <text evidence="1">Belongs to the nitrite and sulfite reductase 4Fe-4S domain family.</text>
</comment>
<dbReference type="Pfam" id="PF01077">
    <property type="entry name" value="NIR_SIR"/>
    <property type="match status" value="1"/>
</dbReference>
<dbReference type="InterPro" id="IPR036136">
    <property type="entry name" value="Nit/Sulf_reduc_fer-like_dom_sf"/>
</dbReference>
<feature type="domain" description="Nitrite/sulphite reductase 4Fe-4S" evidence="8">
    <location>
        <begin position="126"/>
        <end position="276"/>
    </location>
</feature>
<accession>E6X0T1</accession>
<keyword evidence="11" id="KW-1185">Reference proteome</keyword>
<dbReference type="HOGENOM" id="CLU_015667_2_3_7"/>
<reference evidence="10 11" key="1">
    <citation type="journal article" date="2011" name="Stand. Genomic Sci.">
        <title>Complete genome sequence of Nitratifractor salsuginis type strain (E9I37-1).</title>
        <authorList>
            <person name="Anderson I."/>
            <person name="Sikorski J."/>
            <person name="Zeytun A."/>
            <person name="Nolan M."/>
            <person name="Lapidus A."/>
            <person name="Lucas S."/>
            <person name="Hammon N."/>
            <person name="Deshpande S."/>
            <person name="Cheng J.F."/>
            <person name="Tapia R."/>
            <person name="Han C."/>
            <person name="Goodwin L."/>
            <person name="Pitluck S."/>
            <person name="Liolios K."/>
            <person name="Pagani I."/>
            <person name="Ivanova N."/>
            <person name="Huntemann M."/>
            <person name="Mavromatis K."/>
            <person name="Ovchinikova G."/>
            <person name="Pati A."/>
            <person name="Chen A."/>
            <person name="Palaniappan K."/>
            <person name="Land M."/>
            <person name="Hauser L."/>
            <person name="Brambilla E.M."/>
            <person name="Ngatchou-Djao O.D."/>
            <person name="Rohde M."/>
            <person name="Tindall B.J."/>
            <person name="Goker M."/>
            <person name="Detter J.C."/>
            <person name="Woyke T."/>
            <person name="Bristow J."/>
            <person name="Eisen J.A."/>
            <person name="Markowitz V."/>
            <person name="Hugenholtz P."/>
            <person name="Klenk H.P."/>
            <person name="Kyrpides N.C."/>
        </authorList>
    </citation>
    <scope>NUCLEOTIDE SEQUENCE [LARGE SCALE GENOMIC DNA]</scope>
    <source>
        <strain evidence="11">DSM 16511 / JCM 12458 / E9I37-1</strain>
    </source>
</reference>
<feature type="domain" description="Nitrite/Sulfite reductase ferredoxin-like" evidence="9">
    <location>
        <begin position="56"/>
        <end position="116"/>
    </location>
</feature>
<evidence type="ECO:0000256" key="5">
    <source>
        <dbReference type="ARBA" id="ARBA00023002"/>
    </source>
</evidence>
<dbReference type="PANTHER" id="PTHR32439:SF0">
    <property type="entry name" value="FERREDOXIN--NITRITE REDUCTASE, CHLOROPLASTIC"/>
    <property type="match status" value="1"/>
</dbReference>
<dbReference type="STRING" id="749222.Nitsa_1615"/>
<dbReference type="InterPro" id="IPR006067">
    <property type="entry name" value="NO2/SO3_Rdtase_4Fe4S_dom"/>
</dbReference>
<dbReference type="PANTHER" id="PTHR32439">
    <property type="entry name" value="FERREDOXIN--NITRITE REDUCTASE, CHLOROPLASTIC"/>
    <property type="match status" value="1"/>
</dbReference>
<dbReference type="OrthoDB" id="9803707at2"/>
<dbReference type="PROSITE" id="PS00365">
    <property type="entry name" value="NIR_SIR"/>
    <property type="match status" value="1"/>
</dbReference>
<evidence type="ECO:0000256" key="1">
    <source>
        <dbReference type="ARBA" id="ARBA00010429"/>
    </source>
</evidence>
<gene>
    <name evidence="10" type="ordered locus">Nitsa_1615</name>
</gene>
<evidence type="ECO:0000259" key="9">
    <source>
        <dbReference type="Pfam" id="PF03460"/>
    </source>
</evidence>
<dbReference type="Pfam" id="PF03460">
    <property type="entry name" value="NIR_SIR_ferr"/>
    <property type="match status" value="1"/>
</dbReference>
<keyword evidence="4" id="KW-0479">Metal-binding</keyword>
<evidence type="ECO:0000256" key="2">
    <source>
        <dbReference type="ARBA" id="ARBA00022485"/>
    </source>
</evidence>